<reference evidence="1 2" key="1">
    <citation type="submission" date="2021-03" db="EMBL/GenBank/DDBJ databases">
        <title>Genomic Encyclopedia of Type Strains, Phase IV (KMG-IV): sequencing the most valuable type-strain genomes for metagenomic binning, comparative biology and taxonomic classification.</title>
        <authorList>
            <person name="Goeker M."/>
        </authorList>
    </citation>
    <scope>NUCLEOTIDE SEQUENCE [LARGE SCALE GENOMIC DNA]</scope>
    <source>
        <strain evidence="1 2">DSM 15596</strain>
    </source>
</reference>
<keyword evidence="2" id="KW-1185">Reference proteome</keyword>
<evidence type="ECO:0000313" key="1">
    <source>
        <dbReference type="EMBL" id="MBP1894891.1"/>
    </source>
</evidence>
<comment type="caution">
    <text evidence="1">The sequence shown here is derived from an EMBL/GenBank/DDBJ whole genome shotgun (WGS) entry which is preliminary data.</text>
</comment>
<dbReference type="EMBL" id="JAGGKI010000011">
    <property type="protein sequence ID" value="MBP1894891.1"/>
    <property type="molecule type" value="Genomic_DNA"/>
</dbReference>
<organism evidence="1 2">
    <name type="scientific">Paenibacillus lactis</name>
    <dbReference type="NCBI Taxonomy" id="228574"/>
    <lineage>
        <taxon>Bacteria</taxon>
        <taxon>Bacillati</taxon>
        <taxon>Bacillota</taxon>
        <taxon>Bacilli</taxon>
        <taxon>Bacillales</taxon>
        <taxon>Paenibacillaceae</taxon>
        <taxon>Paenibacillus</taxon>
    </lineage>
</organism>
<name>A0ABS4FF59_9BACL</name>
<dbReference type="InterPro" id="IPR008930">
    <property type="entry name" value="Terpenoid_cyclase/PrenylTrfase"/>
</dbReference>
<dbReference type="SUPFAM" id="SSF48239">
    <property type="entry name" value="Terpenoid cyclases/Protein prenyltransferases"/>
    <property type="match status" value="1"/>
</dbReference>
<proteinExistence type="predicted"/>
<evidence type="ECO:0000313" key="2">
    <source>
        <dbReference type="Proteomes" id="UP000706926"/>
    </source>
</evidence>
<sequence>MKLLSHEQTDRAKQYMLTQARALEAALYRYEFEGGSFSEVLEELSRYQNDDGGFGHGLEPDLRCKESSALATTRALELLRLDGTGEGEEMVIRTLGYLERTYIPERFGWDIIPKEAEQSPRAIWWKYGAFADHWGNPNADIAAYFMDYRALCPFGPLDSVIRYALDYLREACDLTEMHELFCYLRFKERLPEEQALEIQELLERYLDNCISSDTAEREGYGATALSIMDSPNSPYYKKYKNMLPLELDLLVETQGEDGAWEPNWTWYQYDEVWPLAKEEWKGILTLNALRTLRNFKRIETVQ</sequence>
<accession>A0ABS4FF59</accession>
<gene>
    <name evidence="1" type="ORF">J2Z18_004000</name>
</gene>
<dbReference type="RefSeq" id="WP_007130153.1">
    <property type="nucleotide sequence ID" value="NZ_CBCSDU010000001.1"/>
</dbReference>
<evidence type="ECO:0008006" key="3">
    <source>
        <dbReference type="Google" id="ProtNLM"/>
    </source>
</evidence>
<dbReference type="GeneID" id="95405923"/>
<protein>
    <recommendedName>
        <fullName evidence="3">Prenyltransferase</fullName>
    </recommendedName>
</protein>
<dbReference type="Proteomes" id="UP000706926">
    <property type="component" value="Unassembled WGS sequence"/>
</dbReference>